<keyword evidence="1" id="KW-0378">Hydrolase</keyword>
<comment type="caution">
    <text evidence="3">The sequence shown here is derived from an EMBL/GenBank/DDBJ whole genome shotgun (WGS) entry which is preliminary data.</text>
</comment>
<gene>
    <name evidence="3" type="ORF">IV45_GL001207</name>
</gene>
<dbReference type="PANTHER" id="PTHR43283">
    <property type="entry name" value="BETA-LACTAMASE-RELATED"/>
    <property type="match status" value="1"/>
</dbReference>
<evidence type="ECO:0000313" key="4">
    <source>
        <dbReference type="Proteomes" id="UP000050934"/>
    </source>
</evidence>
<dbReference type="Proteomes" id="UP000050934">
    <property type="component" value="Unassembled WGS sequence"/>
</dbReference>
<sequence>MNAMYQAGVVPGMSYVIFDHSQQEKAVVGKAQLVPKNEDLRDGMLYDLASLTKVVATTPVIAWLMQKHELRMDDPVQKYLPEIQNREVTIRHLLTHTAAIEGYIPHRNELAASDLIHALLTQEHIGHNLGLNIAYTDIGYVYLGLIAQRITGQPIQQLAQKLVIEHLGLEDEMTFHPDKQRAVPTEVNSARGGLIRGTVHDPKAAILGPQCGSAGLFASIDGLTKYGRLLIEDHLDGLLSEDTLQMMFIDQTPLSGLHNRAFGWKLLHSHADDHHTMIFHPGFTGTFMILDRQADAGLVFLSNRVHPTAANEAFLDWRARIIAAYLMDKDA</sequence>
<organism evidence="3 4">
    <name type="scientific">Limosilactobacillus secaliphilus</name>
    <dbReference type="NCBI Taxonomy" id="396268"/>
    <lineage>
        <taxon>Bacteria</taxon>
        <taxon>Bacillati</taxon>
        <taxon>Bacillota</taxon>
        <taxon>Bacilli</taxon>
        <taxon>Lactobacillales</taxon>
        <taxon>Lactobacillaceae</taxon>
        <taxon>Limosilactobacillus</taxon>
    </lineage>
</organism>
<dbReference type="InterPro" id="IPR050789">
    <property type="entry name" value="Diverse_Enzym_Activities"/>
</dbReference>
<dbReference type="PATRIC" id="fig|396268.3.peg.1219"/>
<feature type="domain" description="Beta-lactamase-related" evidence="2">
    <location>
        <begin position="7"/>
        <end position="309"/>
    </location>
</feature>
<dbReference type="PANTHER" id="PTHR43283:SF11">
    <property type="entry name" value="BETA-LACTAMASE-RELATED DOMAIN-CONTAINING PROTEIN"/>
    <property type="match status" value="1"/>
</dbReference>
<dbReference type="Gene3D" id="3.40.710.10">
    <property type="entry name" value="DD-peptidase/beta-lactamase superfamily"/>
    <property type="match status" value="1"/>
</dbReference>
<keyword evidence="4" id="KW-1185">Reference proteome</keyword>
<dbReference type="Pfam" id="PF00144">
    <property type="entry name" value="Beta-lactamase"/>
    <property type="match status" value="1"/>
</dbReference>
<protein>
    <submittedName>
        <fullName evidence="3">Beta-lactamase</fullName>
    </submittedName>
</protein>
<evidence type="ECO:0000259" key="2">
    <source>
        <dbReference type="Pfam" id="PF00144"/>
    </source>
</evidence>
<evidence type="ECO:0000256" key="1">
    <source>
        <dbReference type="ARBA" id="ARBA00022801"/>
    </source>
</evidence>
<dbReference type="InterPro" id="IPR012338">
    <property type="entry name" value="Beta-lactam/transpept-like"/>
</dbReference>
<dbReference type="InterPro" id="IPR001466">
    <property type="entry name" value="Beta-lactam-related"/>
</dbReference>
<reference evidence="3 4" key="1">
    <citation type="journal article" date="2015" name="Genome Announc.">
        <title>Expanding the biotechnology potential of lactobacilli through comparative genomics of 213 strains and associated genera.</title>
        <authorList>
            <person name="Sun Z."/>
            <person name="Harris H.M."/>
            <person name="McCann A."/>
            <person name="Guo C."/>
            <person name="Argimon S."/>
            <person name="Zhang W."/>
            <person name="Yang X."/>
            <person name="Jeffery I.B."/>
            <person name="Cooney J.C."/>
            <person name="Kagawa T.F."/>
            <person name="Liu W."/>
            <person name="Song Y."/>
            <person name="Salvetti E."/>
            <person name="Wrobel A."/>
            <person name="Rasinkangas P."/>
            <person name="Parkhill J."/>
            <person name="Rea M.C."/>
            <person name="O'Sullivan O."/>
            <person name="Ritari J."/>
            <person name="Douillard F.P."/>
            <person name="Paul Ross R."/>
            <person name="Yang R."/>
            <person name="Briner A.E."/>
            <person name="Felis G.E."/>
            <person name="de Vos W.M."/>
            <person name="Barrangou R."/>
            <person name="Klaenhammer T.R."/>
            <person name="Caufield P.W."/>
            <person name="Cui Y."/>
            <person name="Zhang H."/>
            <person name="O'Toole P.W."/>
        </authorList>
    </citation>
    <scope>NUCLEOTIDE SEQUENCE [LARGE SCALE GENOMIC DNA]</scope>
    <source>
        <strain evidence="3 4">DSM 17896</strain>
    </source>
</reference>
<proteinExistence type="predicted"/>
<dbReference type="STRING" id="396268.IV45_GL001207"/>
<dbReference type="EMBL" id="JQBW01000004">
    <property type="protein sequence ID" value="KRN59464.1"/>
    <property type="molecule type" value="Genomic_DNA"/>
</dbReference>
<evidence type="ECO:0000313" key="3">
    <source>
        <dbReference type="EMBL" id="KRN59464.1"/>
    </source>
</evidence>
<dbReference type="AlphaFoldDB" id="A0A0R2I307"/>
<dbReference type="GO" id="GO:0016787">
    <property type="term" value="F:hydrolase activity"/>
    <property type="evidence" value="ECO:0007669"/>
    <property type="project" value="UniProtKB-KW"/>
</dbReference>
<dbReference type="SUPFAM" id="SSF56601">
    <property type="entry name" value="beta-lactamase/transpeptidase-like"/>
    <property type="match status" value="1"/>
</dbReference>
<accession>A0A0R2I307</accession>
<name>A0A0R2I307_9LACO</name>